<dbReference type="Proteomes" id="UP001501170">
    <property type="component" value="Unassembled WGS sequence"/>
</dbReference>
<dbReference type="Gene3D" id="1.20.59.10">
    <property type="entry name" value="Chorismate mutase"/>
    <property type="match status" value="1"/>
</dbReference>
<feature type="domain" description="Chorismate mutase" evidence="2">
    <location>
        <begin position="83"/>
        <end position="165"/>
    </location>
</feature>
<dbReference type="SUPFAM" id="SSF48600">
    <property type="entry name" value="Chorismate mutase II"/>
    <property type="match status" value="1"/>
</dbReference>
<dbReference type="NCBIfam" id="TIGR01808">
    <property type="entry name" value="CM_M_hiGC-arch"/>
    <property type="match status" value="1"/>
</dbReference>
<proteinExistence type="predicted"/>
<dbReference type="InterPro" id="IPR010958">
    <property type="entry name" value="Chorismate_mutase_highGC-bac"/>
</dbReference>
<comment type="caution">
    <text evidence="3">The sequence shown here is derived from an EMBL/GenBank/DDBJ whole genome shotgun (WGS) entry which is preliminary data.</text>
</comment>
<evidence type="ECO:0000313" key="4">
    <source>
        <dbReference type="Proteomes" id="UP001501170"/>
    </source>
</evidence>
<evidence type="ECO:0000259" key="2">
    <source>
        <dbReference type="PROSITE" id="PS51168"/>
    </source>
</evidence>
<feature type="region of interest" description="Disordered" evidence="1">
    <location>
        <begin position="44"/>
        <end position="64"/>
    </location>
</feature>
<dbReference type="EMBL" id="BAAARB010000001">
    <property type="protein sequence ID" value="GAA2365915.1"/>
    <property type="molecule type" value="Genomic_DNA"/>
</dbReference>
<dbReference type="SMART" id="SM00830">
    <property type="entry name" value="CM_2"/>
    <property type="match status" value="1"/>
</dbReference>
<reference evidence="4" key="1">
    <citation type="journal article" date="2019" name="Int. J. Syst. Evol. Microbiol.">
        <title>The Global Catalogue of Microorganisms (GCM) 10K type strain sequencing project: providing services to taxonomists for standard genome sequencing and annotation.</title>
        <authorList>
            <consortium name="The Broad Institute Genomics Platform"/>
            <consortium name="The Broad Institute Genome Sequencing Center for Infectious Disease"/>
            <person name="Wu L."/>
            <person name="Ma J."/>
        </authorList>
    </citation>
    <scope>NUCLEOTIDE SEQUENCE [LARGE SCALE GENOMIC DNA]</scope>
    <source>
        <strain evidence="4">JCM 16227</strain>
    </source>
</reference>
<dbReference type="Pfam" id="PF01817">
    <property type="entry name" value="CM_2"/>
    <property type="match status" value="1"/>
</dbReference>
<dbReference type="NCBIfam" id="NF005894">
    <property type="entry name" value="PRK07857.1"/>
    <property type="match status" value="1"/>
</dbReference>
<protein>
    <recommendedName>
        <fullName evidence="2">Chorismate mutase domain-containing protein</fullName>
    </recommendedName>
</protein>
<dbReference type="InterPro" id="IPR002701">
    <property type="entry name" value="CM_II_prokaryot"/>
</dbReference>
<name>A0ABP5U3N4_9ACTN</name>
<dbReference type="PROSITE" id="PS51168">
    <property type="entry name" value="CHORISMATE_MUT_2"/>
    <property type="match status" value="1"/>
</dbReference>
<dbReference type="InterPro" id="IPR036979">
    <property type="entry name" value="CM_dom_sf"/>
</dbReference>
<gene>
    <name evidence="3" type="ORF">GCM10009855_01450</name>
</gene>
<dbReference type="InterPro" id="IPR036263">
    <property type="entry name" value="Chorismate_II_sf"/>
</dbReference>
<sequence>MISASASAPTLLAAVVLAVVIAAVVITALFTTRRHACEPCVAKSEDVSDQDDQQTNDGAAHGNDGGGRFALDLEALGLSDDVTALPDDIEELRVEIDRMDAVILAAIQRRSAVSKKIGAHRMATGGPRLVHSREMKVLDRFSALGSEGHTLAMLLLRLGRGPLGR</sequence>
<organism evidence="3 4">
    <name type="scientific">Gordonia cholesterolivorans</name>
    <dbReference type="NCBI Taxonomy" id="559625"/>
    <lineage>
        <taxon>Bacteria</taxon>
        <taxon>Bacillati</taxon>
        <taxon>Actinomycetota</taxon>
        <taxon>Actinomycetes</taxon>
        <taxon>Mycobacteriales</taxon>
        <taxon>Gordoniaceae</taxon>
        <taxon>Gordonia</taxon>
    </lineage>
</organism>
<keyword evidence="4" id="KW-1185">Reference proteome</keyword>
<evidence type="ECO:0000313" key="3">
    <source>
        <dbReference type="EMBL" id="GAA2365915.1"/>
    </source>
</evidence>
<accession>A0ABP5U3N4</accession>
<evidence type="ECO:0000256" key="1">
    <source>
        <dbReference type="SAM" id="MobiDB-lite"/>
    </source>
</evidence>